<reference evidence="2" key="1">
    <citation type="journal article" date="2022" name="Mol. Ecol. Resour.">
        <title>The genomes of chicory, endive, great burdock and yacon provide insights into Asteraceae palaeo-polyploidization history and plant inulin production.</title>
        <authorList>
            <person name="Fan W."/>
            <person name="Wang S."/>
            <person name="Wang H."/>
            <person name="Wang A."/>
            <person name="Jiang F."/>
            <person name="Liu H."/>
            <person name="Zhao H."/>
            <person name="Xu D."/>
            <person name="Zhang Y."/>
        </authorList>
    </citation>
    <scope>NUCLEOTIDE SEQUENCE [LARGE SCALE GENOMIC DNA]</scope>
    <source>
        <strain evidence="2">cv. Niubang</strain>
    </source>
</reference>
<evidence type="ECO:0000313" key="2">
    <source>
        <dbReference type="Proteomes" id="UP001055879"/>
    </source>
</evidence>
<sequence length="138" mass="15432">MSSDNDSVIVSLSQSQRRNSGLGGSGDISRGHCPGPCRWSLSHQRPRVLLSASTHVCKSLRWNSTEYGRRHNVSRIVMSVVAWELGPGYTVKSNNITGSPIHMFSPPKMETFRRHARKLYGRPTCVFLYSQCIRVSPS</sequence>
<comment type="caution">
    <text evidence="1">The sequence shown here is derived from an EMBL/GenBank/DDBJ whole genome shotgun (WGS) entry which is preliminary data.</text>
</comment>
<proteinExistence type="predicted"/>
<protein>
    <submittedName>
        <fullName evidence="1">Uncharacterized protein</fullName>
    </submittedName>
</protein>
<dbReference type="EMBL" id="CM042050">
    <property type="protein sequence ID" value="KAI3736223.1"/>
    <property type="molecule type" value="Genomic_DNA"/>
</dbReference>
<gene>
    <name evidence="1" type="ORF">L6452_15761</name>
</gene>
<name>A0ACB9CPF9_ARCLA</name>
<evidence type="ECO:0000313" key="1">
    <source>
        <dbReference type="EMBL" id="KAI3736223.1"/>
    </source>
</evidence>
<organism evidence="1 2">
    <name type="scientific">Arctium lappa</name>
    <name type="common">Greater burdock</name>
    <name type="synonym">Lappa major</name>
    <dbReference type="NCBI Taxonomy" id="4217"/>
    <lineage>
        <taxon>Eukaryota</taxon>
        <taxon>Viridiplantae</taxon>
        <taxon>Streptophyta</taxon>
        <taxon>Embryophyta</taxon>
        <taxon>Tracheophyta</taxon>
        <taxon>Spermatophyta</taxon>
        <taxon>Magnoliopsida</taxon>
        <taxon>eudicotyledons</taxon>
        <taxon>Gunneridae</taxon>
        <taxon>Pentapetalae</taxon>
        <taxon>asterids</taxon>
        <taxon>campanulids</taxon>
        <taxon>Asterales</taxon>
        <taxon>Asteraceae</taxon>
        <taxon>Carduoideae</taxon>
        <taxon>Cardueae</taxon>
        <taxon>Arctiinae</taxon>
        <taxon>Arctium</taxon>
    </lineage>
</organism>
<keyword evidence="2" id="KW-1185">Reference proteome</keyword>
<accession>A0ACB9CPF9</accession>
<reference evidence="1 2" key="2">
    <citation type="journal article" date="2022" name="Mol. Ecol. Resour.">
        <title>The genomes of chicory, endive, great burdock and yacon provide insights into Asteraceae paleo-polyploidization history and plant inulin production.</title>
        <authorList>
            <person name="Fan W."/>
            <person name="Wang S."/>
            <person name="Wang H."/>
            <person name="Wang A."/>
            <person name="Jiang F."/>
            <person name="Liu H."/>
            <person name="Zhao H."/>
            <person name="Xu D."/>
            <person name="Zhang Y."/>
        </authorList>
    </citation>
    <scope>NUCLEOTIDE SEQUENCE [LARGE SCALE GENOMIC DNA]</scope>
    <source>
        <strain evidence="2">cv. Niubang</strain>
    </source>
</reference>
<dbReference type="Proteomes" id="UP001055879">
    <property type="component" value="Linkage Group LG04"/>
</dbReference>